<dbReference type="Proteomes" id="UP000032544">
    <property type="component" value="Unassembled WGS sequence"/>
</dbReference>
<evidence type="ECO:0000313" key="4">
    <source>
        <dbReference type="Proteomes" id="UP000032544"/>
    </source>
</evidence>
<comment type="caution">
    <text evidence="3">The sequence shown here is derived from an EMBL/GenBank/DDBJ whole genome shotgun (WGS) entry which is preliminary data.</text>
</comment>
<dbReference type="STRING" id="1544798.LH29_22025"/>
<organism evidence="3 4">
    <name type="scientific">Draconibacterium sediminis</name>
    <dbReference type="NCBI Taxonomy" id="1544798"/>
    <lineage>
        <taxon>Bacteria</taxon>
        <taxon>Pseudomonadati</taxon>
        <taxon>Bacteroidota</taxon>
        <taxon>Bacteroidia</taxon>
        <taxon>Marinilabiliales</taxon>
        <taxon>Prolixibacteraceae</taxon>
        <taxon>Draconibacterium</taxon>
    </lineage>
</organism>
<dbReference type="AlphaFoldDB" id="A0A0D8J851"/>
<evidence type="ECO:0000259" key="2">
    <source>
        <dbReference type="PROSITE" id="PS50930"/>
    </source>
</evidence>
<reference evidence="3 4" key="1">
    <citation type="submission" date="2014-09" db="EMBL/GenBank/DDBJ databases">
        <title>Draft Genome Sequence of Draconibacterium sp. JN14CK-3.</title>
        <authorList>
            <person name="Dong C."/>
            <person name="Lai Q."/>
            <person name="Shao Z."/>
        </authorList>
    </citation>
    <scope>NUCLEOTIDE SEQUENCE [LARGE SCALE GENOMIC DNA]</scope>
    <source>
        <strain evidence="3 4">JN14CK-3</strain>
    </source>
</reference>
<evidence type="ECO:0000256" key="1">
    <source>
        <dbReference type="SAM" id="Phobius"/>
    </source>
</evidence>
<feature type="domain" description="HTH LytTR-type" evidence="2">
    <location>
        <begin position="157"/>
        <end position="264"/>
    </location>
</feature>
<dbReference type="EMBL" id="JRHC01000007">
    <property type="protein sequence ID" value="KJF41968.1"/>
    <property type="molecule type" value="Genomic_DNA"/>
</dbReference>
<dbReference type="InterPro" id="IPR007492">
    <property type="entry name" value="LytTR_DNA-bd_dom"/>
</dbReference>
<keyword evidence="1" id="KW-0472">Membrane</keyword>
<keyword evidence="4" id="KW-1185">Reference proteome</keyword>
<dbReference type="Gene3D" id="2.40.50.1020">
    <property type="entry name" value="LytTr DNA-binding domain"/>
    <property type="match status" value="1"/>
</dbReference>
<keyword evidence="1" id="KW-0812">Transmembrane</keyword>
<dbReference type="PROSITE" id="PS50930">
    <property type="entry name" value="HTH_LYTTR"/>
    <property type="match status" value="1"/>
</dbReference>
<sequence length="264" mass="31134">MLDRKKDRYFLVLTVLVFSIFFINVFKPWNIGRWYSDSPLIQFLRLSSYGFISSLVLLFTQFPLRKIFHQQTFKLKSYLLWILVEIVLISLVYIFLYGNPIGNFINDFLFSLKYTVLGIMIPYSFALLLIYYKKHIEEIEQLQNKLSGTDKNQLLTFTDEKGKPRFSIRSKDFLYIESTDNYVTVNFILEGKLQRKLLRNTMKNIESQLGSESILRCHRSFMVNTQNVDFVQKENKKLSLHLNSSEVIIPVSEKYSPLLLTVLS</sequence>
<proteinExistence type="predicted"/>
<accession>A0A0D8J851</accession>
<dbReference type="SMART" id="SM00850">
    <property type="entry name" value="LytTR"/>
    <property type="match status" value="1"/>
</dbReference>
<dbReference type="PANTHER" id="PTHR37299:SF1">
    <property type="entry name" value="STAGE 0 SPORULATION PROTEIN A HOMOLOG"/>
    <property type="match status" value="1"/>
</dbReference>
<gene>
    <name evidence="3" type="ORF">LH29_22025</name>
</gene>
<feature type="transmembrane region" description="Helical" evidence="1">
    <location>
        <begin position="46"/>
        <end position="65"/>
    </location>
</feature>
<protein>
    <recommendedName>
        <fullName evidence="2">HTH LytTR-type domain-containing protein</fullName>
    </recommendedName>
</protein>
<keyword evidence="1" id="KW-1133">Transmembrane helix</keyword>
<feature type="transmembrane region" description="Helical" evidence="1">
    <location>
        <begin position="9"/>
        <end position="26"/>
    </location>
</feature>
<dbReference type="InterPro" id="IPR046947">
    <property type="entry name" value="LytR-like"/>
</dbReference>
<dbReference type="GO" id="GO:0003677">
    <property type="term" value="F:DNA binding"/>
    <property type="evidence" value="ECO:0007669"/>
    <property type="project" value="InterPro"/>
</dbReference>
<evidence type="ECO:0000313" key="3">
    <source>
        <dbReference type="EMBL" id="KJF41968.1"/>
    </source>
</evidence>
<dbReference type="PANTHER" id="PTHR37299">
    <property type="entry name" value="TRANSCRIPTIONAL REGULATOR-RELATED"/>
    <property type="match status" value="1"/>
</dbReference>
<name>A0A0D8J851_9BACT</name>
<feature type="transmembrane region" description="Helical" evidence="1">
    <location>
        <begin position="77"/>
        <end position="96"/>
    </location>
</feature>
<dbReference type="GO" id="GO:0000156">
    <property type="term" value="F:phosphorelay response regulator activity"/>
    <property type="evidence" value="ECO:0007669"/>
    <property type="project" value="InterPro"/>
</dbReference>
<dbReference type="Pfam" id="PF04397">
    <property type="entry name" value="LytTR"/>
    <property type="match status" value="1"/>
</dbReference>
<feature type="transmembrane region" description="Helical" evidence="1">
    <location>
        <begin position="108"/>
        <end position="132"/>
    </location>
</feature>